<keyword evidence="7 9" id="KW-0131">Cell cycle</keyword>
<keyword evidence="5 9" id="KW-0995">Kinetochore</keyword>
<dbReference type="GO" id="GO:0031262">
    <property type="term" value="C:Ndc80 complex"/>
    <property type="evidence" value="ECO:0007669"/>
    <property type="project" value="InterPro"/>
</dbReference>
<evidence type="ECO:0000256" key="11">
    <source>
        <dbReference type="SAM" id="MobiDB-lite"/>
    </source>
</evidence>
<gene>
    <name evidence="13" type="ORF">EMPS_01251</name>
</gene>
<reference evidence="13" key="2">
    <citation type="journal article" date="2022" name="Microbiol. Resour. Announc.">
        <title>Whole-Genome Sequence of Entomortierella parvispora E1425, a Mucoromycotan Fungus Associated with Burkholderiaceae-Related Endosymbiotic Bacteria.</title>
        <authorList>
            <person name="Herlambang A."/>
            <person name="Guo Y."/>
            <person name="Takashima Y."/>
            <person name="Narisawa K."/>
            <person name="Ohta H."/>
            <person name="Nishizawa T."/>
        </authorList>
    </citation>
    <scope>NUCLEOTIDE SEQUENCE</scope>
    <source>
        <strain evidence="13">E1425</strain>
    </source>
</reference>
<evidence type="ECO:0000313" key="14">
    <source>
        <dbReference type="Proteomes" id="UP000827284"/>
    </source>
</evidence>
<feature type="domain" description="Chromosome segregation protein Spc25 C-terminal" evidence="12">
    <location>
        <begin position="229"/>
        <end position="298"/>
    </location>
</feature>
<evidence type="ECO:0000256" key="1">
    <source>
        <dbReference type="ARBA" id="ARBA00006379"/>
    </source>
</evidence>
<dbReference type="PANTHER" id="PTHR14281">
    <property type="entry name" value="KINETOCHORE PROTEIN SPC25-RELATED"/>
    <property type="match status" value="1"/>
</dbReference>
<evidence type="ECO:0000256" key="9">
    <source>
        <dbReference type="RuleBase" id="RU367150"/>
    </source>
</evidence>
<comment type="caution">
    <text evidence="13">The sequence shown here is derived from an EMBL/GenBank/DDBJ whole genome shotgun (WGS) entry which is preliminary data.</text>
</comment>
<comment type="subcellular location">
    <subcellularLocation>
        <location evidence="9">Nucleus</location>
    </subcellularLocation>
    <subcellularLocation>
        <location evidence="9">Chromosome</location>
        <location evidence="9">Centromere</location>
        <location evidence="9">Kinetochore</location>
    </subcellularLocation>
</comment>
<keyword evidence="6 10" id="KW-0175">Coiled coil</keyword>
<evidence type="ECO:0000256" key="7">
    <source>
        <dbReference type="ARBA" id="ARBA00023306"/>
    </source>
</evidence>
<dbReference type="InterPro" id="IPR045143">
    <property type="entry name" value="Spc25"/>
</dbReference>
<dbReference type="Pfam" id="PF08234">
    <property type="entry name" value="Spindle_Spc25"/>
    <property type="match status" value="1"/>
</dbReference>
<feature type="region of interest" description="Disordered" evidence="11">
    <location>
        <begin position="1"/>
        <end position="38"/>
    </location>
</feature>
<dbReference type="GO" id="GO:0007059">
    <property type="term" value="P:chromosome segregation"/>
    <property type="evidence" value="ECO:0007669"/>
    <property type="project" value="InterPro"/>
</dbReference>
<dbReference type="PANTHER" id="PTHR14281:SF0">
    <property type="entry name" value="KINETOCHORE PROTEIN SPC25"/>
    <property type="match status" value="1"/>
</dbReference>
<name>A0A9P3LSS4_9FUNG</name>
<dbReference type="FunFam" id="3.30.457.50:FF:000001">
    <property type="entry name" value="Probable kinetochore protein spc25"/>
    <property type="match status" value="1"/>
</dbReference>
<dbReference type="CDD" id="cd23784">
    <property type="entry name" value="RWD_Spc25"/>
    <property type="match status" value="1"/>
</dbReference>
<feature type="coiled-coil region" evidence="10">
    <location>
        <begin position="145"/>
        <end position="207"/>
    </location>
</feature>
<keyword evidence="3 9" id="KW-0132">Cell division</keyword>
<sequence length="307" mass="34553">MAATAAPGATPLETASSAAPARTSLSNMTRTSLGNGRTSFGTGLTHTFIDSANRLSTGSHRHSLMPALPKSAQLPLLDAPQFDSEELTARALTFINEVNSSAQKFKTKISNNTEQWISDTSEIRESDRDLREALKLANSEEVALAQALRKEKMEAQNMARAIQDLSIRHEEMKQIQESLQEQVIILRREVKAKREAKIAQKKALDEQVLKNRPELASYESVLSMRIVGVKEDHIAFVFTRINERDWEQEFSFTIDVSNVDYAVYDCSPLLPDLESLVRYLNDTRDFYGFLKKARKAFQEVAKDMPKN</sequence>
<keyword evidence="14" id="KW-1185">Reference proteome</keyword>
<dbReference type="GO" id="GO:0005634">
    <property type="term" value="C:nucleus"/>
    <property type="evidence" value="ECO:0007669"/>
    <property type="project" value="UniProtKB-SubCell"/>
</dbReference>
<evidence type="ECO:0000256" key="10">
    <source>
        <dbReference type="SAM" id="Coils"/>
    </source>
</evidence>
<organism evidence="13 14">
    <name type="scientific">Entomortierella parvispora</name>
    <dbReference type="NCBI Taxonomy" id="205924"/>
    <lineage>
        <taxon>Eukaryota</taxon>
        <taxon>Fungi</taxon>
        <taxon>Fungi incertae sedis</taxon>
        <taxon>Mucoromycota</taxon>
        <taxon>Mortierellomycotina</taxon>
        <taxon>Mortierellomycetes</taxon>
        <taxon>Mortierellales</taxon>
        <taxon>Mortierellaceae</taxon>
        <taxon>Entomortierella</taxon>
    </lineage>
</organism>
<reference evidence="13" key="1">
    <citation type="submission" date="2021-11" db="EMBL/GenBank/DDBJ databases">
        <authorList>
            <person name="Herlambang A."/>
            <person name="Guo Y."/>
            <person name="Takashima Y."/>
            <person name="Nishizawa T."/>
        </authorList>
    </citation>
    <scope>NUCLEOTIDE SEQUENCE</scope>
    <source>
        <strain evidence="13">E1425</strain>
    </source>
</reference>
<dbReference type="GO" id="GO:0051301">
    <property type="term" value="P:cell division"/>
    <property type="evidence" value="ECO:0007669"/>
    <property type="project" value="UniProtKB-UniRule"/>
</dbReference>
<comment type="subunit">
    <text evidence="9">Component of the NDC80 complex.</text>
</comment>
<dbReference type="Proteomes" id="UP000827284">
    <property type="component" value="Unassembled WGS sequence"/>
</dbReference>
<keyword evidence="9" id="KW-0539">Nucleus</keyword>
<dbReference type="EMBL" id="BQFW01000002">
    <property type="protein sequence ID" value="GJJ68905.1"/>
    <property type="molecule type" value="Genomic_DNA"/>
</dbReference>
<evidence type="ECO:0000256" key="6">
    <source>
        <dbReference type="ARBA" id="ARBA00023054"/>
    </source>
</evidence>
<dbReference type="InterPro" id="IPR013255">
    <property type="entry name" value="Spc25_C"/>
</dbReference>
<accession>A0A9P3LSS4</accession>
<feature type="compositionally biased region" description="Polar residues" evidence="11">
    <location>
        <begin position="13"/>
        <end position="38"/>
    </location>
</feature>
<evidence type="ECO:0000259" key="12">
    <source>
        <dbReference type="Pfam" id="PF08234"/>
    </source>
</evidence>
<keyword evidence="2 9" id="KW-0158">Chromosome</keyword>
<proteinExistence type="inferred from homology"/>
<evidence type="ECO:0000256" key="8">
    <source>
        <dbReference type="ARBA" id="ARBA00023328"/>
    </source>
</evidence>
<comment type="similarity">
    <text evidence="1 9">Belongs to the SPC25 family.</text>
</comment>
<dbReference type="Gene3D" id="3.30.457.50">
    <property type="entry name" value="Chromosome segregation protein Spc25"/>
    <property type="match status" value="1"/>
</dbReference>
<keyword evidence="4 9" id="KW-0498">Mitosis</keyword>
<comment type="function">
    <text evidence="9">Acts as a component of the essential kinetochore-associated NDC80 complex, which is required for chromosome segregation and spindle checkpoint activity.</text>
</comment>
<evidence type="ECO:0000256" key="3">
    <source>
        <dbReference type="ARBA" id="ARBA00022618"/>
    </source>
</evidence>
<evidence type="ECO:0000256" key="5">
    <source>
        <dbReference type="ARBA" id="ARBA00022838"/>
    </source>
</evidence>
<dbReference type="AlphaFoldDB" id="A0A9P3LSS4"/>
<evidence type="ECO:0000313" key="13">
    <source>
        <dbReference type="EMBL" id="GJJ68905.1"/>
    </source>
</evidence>
<evidence type="ECO:0000256" key="2">
    <source>
        <dbReference type="ARBA" id="ARBA00022454"/>
    </source>
</evidence>
<evidence type="ECO:0000256" key="4">
    <source>
        <dbReference type="ARBA" id="ARBA00022776"/>
    </source>
</evidence>
<keyword evidence="8 9" id="KW-0137">Centromere</keyword>
<protein>
    <recommendedName>
        <fullName evidence="9">Kinetochore protein SPC25</fullName>
    </recommendedName>
</protein>
<dbReference type="OrthoDB" id="6353017at2759"/>